<evidence type="ECO:0000256" key="1">
    <source>
        <dbReference type="ARBA" id="ARBA00022801"/>
    </source>
</evidence>
<keyword evidence="2" id="KW-0472">Membrane</keyword>
<protein>
    <submittedName>
        <fullName evidence="5">Arylacetamide deacetylase-like</fullName>
    </submittedName>
</protein>
<dbReference type="InterPro" id="IPR029058">
    <property type="entry name" value="AB_hydrolase_fold"/>
</dbReference>
<feature type="domain" description="Alpha/beta hydrolase fold-3" evidence="3">
    <location>
        <begin position="115"/>
        <end position="276"/>
    </location>
</feature>
<dbReference type="OrthoDB" id="408631at2759"/>
<evidence type="ECO:0000259" key="3">
    <source>
        <dbReference type="Pfam" id="PF07859"/>
    </source>
</evidence>
<dbReference type="InterPro" id="IPR050300">
    <property type="entry name" value="GDXG_lipolytic_enzyme"/>
</dbReference>
<feature type="domain" description="Alpha/beta hydrolase fold-3" evidence="3">
    <location>
        <begin position="318"/>
        <end position="378"/>
    </location>
</feature>
<reference evidence="5" key="1">
    <citation type="submission" date="2025-08" db="UniProtKB">
        <authorList>
            <consortium name="RefSeq"/>
        </authorList>
    </citation>
    <scope>IDENTIFICATION</scope>
    <source>
        <strain evidence="5">S238N-H82</strain>
        <tissue evidence="5">Testes</tissue>
    </source>
</reference>
<dbReference type="Pfam" id="PF07859">
    <property type="entry name" value="Abhydrolase_3"/>
    <property type="match status" value="2"/>
</dbReference>
<dbReference type="InterPro" id="IPR013094">
    <property type="entry name" value="AB_hydrolase_3"/>
</dbReference>
<gene>
    <name evidence="5" type="primary">LOC118408041</name>
</gene>
<dbReference type="Gene3D" id="3.40.50.1820">
    <property type="entry name" value="alpha/beta hydrolase"/>
    <property type="match status" value="1"/>
</dbReference>
<dbReference type="SUPFAM" id="SSF53474">
    <property type="entry name" value="alpha/beta-Hydrolases"/>
    <property type="match status" value="1"/>
</dbReference>
<dbReference type="PANTHER" id="PTHR48081">
    <property type="entry name" value="AB HYDROLASE SUPERFAMILY PROTEIN C4A8.06C"/>
    <property type="match status" value="1"/>
</dbReference>
<sequence>MVWVEVAMAMSVLGVLAYLRYTPVPPEGVSEREKRKVAIRMKTILVDMGAVLEFFGLTTIVHFLRAVWKYMSRHQEAILTVPESLLKVTETTFDGVKVMVLEPQSAEKRSAVPGLVYIHGGAFCFGSAASCFHITSHLALELGAVVVSVDYRLAPEHKFPAGLNDCVMATKYFLRHAQKYNVDPARVGIAGESAGGSLSAVVALKLGQERQNPGLKLQVLLYPSTQGLVLTASTYKYGPCEVQSVWEAAYITSLYLYGNRSKIDLVLANPYPAKLEGTHYMNFLDPSLVDPALPPLPPGRHVKREDIAAGDSDLEVALNPHVSPLLAEEEDIRGLPPTFITAMEYDIIRDHAIFYAKRLERAGVKVKMLHYKTGYHGQFQDFRWSEAGRGMMEDVLSYLKENL</sequence>
<dbReference type="GeneID" id="118408041"/>
<dbReference type="OMA" id="RICIMGE"/>
<keyword evidence="2" id="KW-1133">Transmembrane helix</keyword>
<evidence type="ECO:0000256" key="2">
    <source>
        <dbReference type="SAM" id="Phobius"/>
    </source>
</evidence>
<dbReference type="AlphaFoldDB" id="A0A9J7HSI1"/>
<accession>A0A9J7HSI1</accession>
<dbReference type="RefSeq" id="XP_035664548.1">
    <property type="nucleotide sequence ID" value="XM_035808655.1"/>
</dbReference>
<keyword evidence="2" id="KW-0812">Transmembrane</keyword>
<dbReference type="Proteomes" id="UP000001554">
    <property type="component" value="Unplaced"/>
</dbReference>
<keyword evidence="1" id="KW-0378">Hydrolase</keyword>
<dbReference type="GO" id="GO:0016787">
    <property type="term" value="F:hydrolase activity"/>
    <property type="evidence" value="ECO:0007669"/>
    <property type="project" value="UniProtKB-KW"/>
</dbReference>
<keyword evidence="4" id="KW-1185">Reference proteome</keyword>
<dbReference type="PANTHER" id="PTHR48081:SF8">
    <property type="entry name" value="ALPHA_BETA HYDROLASE FOLD-3 DOMAIN-CONTAINING PROTEIN-RELATED"/>
    <property type="match status" value="1"/>
</dbReference>
<evidence type="ECO:0000313" key="5">
    <source>
        <dbReference type="RefSeq" id="XP_035664548.1"/>
    </source>
</evidence>
<dbReference type="KEGG" id="bfo:118408041"/>
<name>A0A9J7HSI1_BRAFL</name>
<evidence type="ECO:0000313" key="4">
    <source>
        <dbReference type="Proteomes" id="UP000001554"/>
    </source>
</evidence>
<feature type="transmembrane region" description="Helical" evidence="2">
    <location>
        <begin position="44"/>
        <end position="68"/>
    </location>
</feature>
<organism evidence="4 5">
    <name type="scientific">Branchiostoma floridae</name>
    <name type="common">Florida lancelet</name>
    <name type="synonym">Amphioxus</name>
    <dbReference type="NCBI Taxonomy" id="7739"/>
    <lineage>
        <taxon>Eukaryota</taxon>
        <taxon>Metazoa</taxon>
        <taxon>Chordata</taxon>
        <taxon>Cephalochordata</taxon>
        <taxon>Leptocardii</taxon>
        <taxon>Amphioxiformes</taxon>
        <taxon>Branchiostomatidae</taxon>
        <taxon>Branchiostoma</taxon>
    </lineage>
</organism>
<proteinExistence type="predicted"/>